<dbReference type="PANTHER" id="PTHR22846">
    <property type="entry name" value="WD40 REPEAT PROTEIN"/>
    <property type="match status" value="1"/>
</dbReference>
<evidence type="ECO:0000313" key="7">
    <source>
        <dbReference type="EMBL" id="VAH29928.1"/>
    </source>
</evidence>
<dbReference type="CDD" id="cd00200">
    <property type="entry name" value="WD40"/>
    <property type="match status" value="1"/>
</dbReference>
<evidence type="ECO:0000256" key="2">
    <source>
        <dbReference type="ARBA" id="ARBA00022574"/>
    </source>
</evidence>
<dbReference type="PROSITE" id="PS50294">
    <property type="entry name" value="WD_REPEATS_REGION"/>
    <property type="match status" value="3"/>
</dbReference>
<dbReference type="SUPFAM" id="SSF50978">
    <property type="entry name" value="WD40 repeat-like"/>
    <property type="match status" value="1"/>
</dbReference>
<dbReference type="GO" id="GO:0000118">
    <property type="term" value="C:histone deacetylase complex"/>
    <property type="evidence" value="ECO:0007669"/>
    <property type="project" value="TreeGrafter"/>
</dbReference>
<feature type="repeat" description="WD" evidence="5">
    <location>
        <begin position="298"/>
        <end position="339"/>
    </location>
</feature>
<evidence type="ECO:0000256" key="4">
    <source>
        <dbReference type="ARBA" id="ARBA00023242"/>
    </source>
</evidence>
<dbReference type="InterPro" id="IPR019775">
    <property type="entry name" value="WD40_repeat_CS"/>
</dbReference>
<evidence type="ECO:0000256" key="3">
    <source>
        <dbReference type="ARBA" id="ARBA00022737"/>
    </source>
</evidence>
<name>A0A9R1R6G0_TRITD</name>
<dbReference type="InterPro" id="IPR045183">
    <property type="entry name" value="Ebi-like"/>
</dbReference>
<accession>A0A9R1R6G0</accession>
<gene>
    <name evidence="7" type="ORF">TRITD_2Av1G103950</name>
</gene>
<dbReference type="InterPro" id="IPR036322">
    <property type="entry name" value="WD40_repeat_dom_sf"/>
</dbReference>
<keyword evidence="2 5" id="KW-0853">WD repeat</keyword>
<sequence>MGAITSAELNFLVFRYLQESGYEAGIHKGGIDGNIVPPGALITIVQKGLQYIELEANTDENDQEVEKDFALLEPLEIITKDVEELQQIVKKRKRGRLQIDCDKDKGKAKECIEEHEHRLGGERERERHDKEKDQEMERDRTERDKVQEKEKEREKQHTDHIDKVKHEEDPLASGVTSGPKPMDVSTTSHEIFSADVTVLEGHSSEVFACAWSPAGSLLASGSGDSTARIWTIPDGPCGSIQSSPASVHVLKHFKGRTNEKSKDVTTLDWNGEGTLLATGSYDGQARIWSRDGELKQTLFKHKGPIFSLKWNRKGDFLLSGSVDKTAIVWDTKTWECKQQFEFHSAPTLDVDWRNNNSFATCSTDNMIYVCKIGDPRPVKTFSGHQVIKNRDKSFPASLAPTIQLNPKFHDKLCVGIVNPGVGLYMTVLWSAVSLKSHTSPDKEDGINLGWLWHHGRLTSRCRPTPPSSVSCKVTHLEDIVLRQQ</sequence>
<dbReference type="PRINTS" id="PR00320">
    <property type="entry name" value="GPROTEINBRPT"/>
</dbReference>
<dbReference type="Gene3D" id="2.130.10.10">
    <property type="entry name" value="YVTN repeat-like/Quinoprotein amine dehydrogenase"/>
    <property type="match status" value="1"/>
</dbReference>
<dbReference type="PROSITE" id="PS00678">
    <property type="entry name" value="WD_REPEATS_1"/>
    <property type="match status" value="1"/>
</dbReference>
<dbReference type="AlphaFoldDB" id="A0A9R1R6G0"/>
<dbReference type="Gene3D" id="1.20.960.30">
    <property type="match status" value="1"/>
</dbReference>
<organism evidence="7 8">
    <name type="scientific">Triticum turgidum subsp. durum</name>
    <name type="common">Durum wheat</name>
    <name type="synonym">Triticum durum</name>
    <dbReference type="NCBI Taxonomy" id="4567"/>
    <lineage>
        <taxon>Eukaryota</taxon>
        <taxon>Viridiplantae</taxon>
        <taxon>Streptophyta</taxon>
        <taxon>Embryophyta</taxon>
        <taxon>Tracheophyta</taxon>
        <taxon>Spermatophyta</taxon>
        <taxon>Magnoliopsida</taxon>
        <taxon>Liliopsida</taxon>
        <taxon>Poales</taxon>
        <taxon>Poaceae</taxon>
        <taxon>BOP clade</taxon>
        <taxon>Pooideae</taxon>
        <taxon>Triticodae</taxon>
        <taxon>Triticeae</taxon>
        <taxon>Triticinae</taxon>
        <taxon>Triticum</taxon>
    </lineage>
</organism>
<keyword evidence="8" id="KW-1185">Reference proteome</keyword>
<dbReference type="EMBL" id="LT934113">
    <property type="protein sequence ID" value="VAH29928.1"/>
    <property type="molecule type" value="Genomic_DNA"/>
</dbReference>
<dbReference type="Proteomes" id="UP000324705">
    <property type="component" value="Chromosome 2A"/>
</dbReference>
<dbReference type="SMART" id="SM00320">
    <property type="entry name" value="WD40"/>
    <property type="match status" value="4"/>
</dbReference>
<reference evidence="7 8" key="1">
    <citation type="submission" date="2017-09" db="EMBL/GenBank/DDBJ databases">
        <authorList>
            <consortium name="International Durum Wheat Genome Sequencing Consortium (IDWGSC)"/>
            <person name="Milanesi L."/>
        </authorList>
    </citation>
    <scope>NUCLEOTIDE SEQUENCE [LARGE SCALE GENOMIC DNA]</scope>
    <source>
        <strain evidence="8">cv. Svevo</strain>
    </source>
</reference>
<keyword evidence="4" id="KW-0539">Nucleus</keyword>
<feature type="repeat" description="WD" evidence="5">
    <location>
        <begin position="257"/>
        <end position="289"/>
    </location>
</feature>
<feature type="repeat" description="WD" evidence="5">
    <location>
        <begin position="199"/>
        <end position="232"/>
    </location>
</feature>
<keyword evidence="3" id="KW-0677">Repeat</keyword>
<evidence type="ECO:0000256" key="5">
    <source>
        <dbReference type="PROSITE-ProRule" id="PRU00221"/>
    </source>
</evidence>
<dbReference type="InterPro" id="IPR020472">
    <property type="entry name" value="WD40_PAC1"/>
</dbReference>
<dbReference type="InterPro" id="IPR015943">
    <property type="entry name" value="WD40/YVTN_repeat-like_dom_sf"/>
</dbReference>
<proteinExistence type="predicted"/>
<comment type="subcellular location">
    <subcellularLocation>
        <location evidence="1">Nucleus</location>
    </subcellularLocation>
</comment>
<dbReference type="GO" id="GO:0003714">
    <property type="term" value="F:transcription corepressor activity"/>
    <property type="evidence" value="ECO:0007669"/>
    <property type="project" value="InterPro"/>
</dbReference>
<feature type="region of interest" description="Disordered" evidence="6">
    <location>
        <begin position="105"/>
        <end position="184"/>
    </location>
</feature>
<dbReference type="PROSITE" id="PS50082">
    <property type="entry name" value="WD_REPEATS_2"/>
    <property type="match status" value="3"/>
</dbReference>
<protein>
    <recommendedName>
        <fullName evidence="9">F-box-like/WD repeat-containing protein TBL1XR1</fullName>
    </recommendedName>
</protein>
<evidence type="ECO:0000313" key="8">
    <source>
        <dbReference type="Proteomes" id="UP000324705"/>
    </source>
</evidence>
<dbReference type="PANTHER" id="PTHR22846:SF2">
    <property type="entry name" value="F-BOX-LIKE_WD REPEAT-CONTAINING PROTEIN EBI"/>
    <property type="match status" value="1"/>
</dbReference>
<dbReference type="Gramene" id="TRITD2Av1G103950.8">
    <property type="protein sequence ID" value="TRITD2Av1G103950.8"/>
    <property type="gene ID" value="TRITD2Av1G103950"/>
</dbReference>
<evidence type="ECO:0000256" key="1">
    <source>
        <dbReference type="ARBA" id="ARBA00004123"/>
    </source>
</evidence>
<dbReference type="Pfam" id="PF00400">
    <property type="entry name" value="WD40"/>
    <property type="match status" value="4"/>
</dbReference>
<feature type="compositionally biased region" description="Basic and acidic residues" evidence="6">
    <location>
        <begin position="105"/>
        <end position="169"/>
    </location>
</feature>
<dbReference type="GO" id="GO:0006357">
    <property type="term" value="P:regulation of transcription by RNA polymerase II"/>
    <property type="evidence" value="ECO:0007669"/>
    <property type="project" value="TreeGrafter"/>
</dbReference>
<dbReference type="InterPro" id="IPR001680">
    <property type="entry name" value="WD40_rpt"/>
</dbReference>
<evidence type="ECO:0008006" key="9">
    <source>
        <dbReference type="Google" id="ProtNLM"/>
    </source>
</evidence>
<evidence type="ECO:0000256" key="6">
    <source>
        <dbReference type="SAM" id="MobiDB-lite"/>
    </source>
</evidence>